<feature type="compositionally biased region" description="Low complexity" evidence="1">
    <location>
        <begin position="121"/>
        <end position="137"/>
    </location>
</feature>
<accession>A0A6S6SV19</accession>
<reference evidence="2" key="1">
    <citation type="submission" date="2020-01" db="EMBL/GenBank/DDBJ databases">
        <authorList>
            <person name="Meier V. D."/>
            <person name="Meier V D."/>
        </authorList>
    </citation>
    <scope>NUCLEOTIDE SEQUENCE</scope>
    <source>
        <strain evidence="2">HLG_WM_MAG_07</strain>
    </source>
</reference>
<name>A0A6S6SV19_9GAMM</name>
<dbReference type="AlphaFoldDB" id="A0A6S6SV19"/>
<feature type="region of interest" description="Disordered" evidence="1">
    <location>
        <begin position="245"/>
        <end position="264"/>
    </location>
</feature>
<feature type="region of interest" description="Disordered" evidence="1">
    <location>
        <begin position="119"/>
        <end position="158"/>
    </location>
</feature>
<protein>
    <submittedName>
        <fullName evidence="2">Uncharacterized protein</fullName>
    </submittedName>
</protein>
<dbReference type="EMBL" id="CACVAY010000030">
    <property type="protein sequence ID" value="CAA6806400.1"/>
    <property type="molecule type" value="Genomic_DNA"/>
</dbReference>
<evidence type="ECO:0000313" key="2">
    <source>
        <dbReference type="EMBL" id="CAA6806400.1"/>
    </source>
</evidence>
<sequence>MRLVTYGDAWVSKHEQVQTNASPLFTTKNQSFHNRRAFSPPPPPKHWLEKTRHIPASAWVSSNNTMKPDDPNDSMVEHKERDMRTKDTFVSDVSAIFSQTRLSLGTFFKRLRSTVVLSHPSTTPQTTQSQVTNSQQTGMQQPHAESEIQASQSVPKRSKKILTTVEDVTTHRRTPKVAHTLQHPIVNDITSQGGDTQIDASDVNHLRAKPKATLHSERNVITSVEYADEALVQDRPNVLPFRHKASTEETASENNTSDTSFPVITPGLRTVSHQSSTVAEKNWPVLPKRTTHPAQPSAIQLLREQQRQKHLEDAQRSPPWIV</sequence>
<gene>
    <name evidence="2" type="ORF">HELGO_WM12172</name>
</gene>
<proteinExistence type="predicted"/>
<feature type="compositionally biased region" description="Polar residues" evidence="1">
    <location>
        <begin position="248"/>
        <end position="262"/>
    </location>
</feature>
<organism evidence="2">
    <name type="scientific">uncultured Thiotrichaceae bacterium</name>
    <dbReference type="NCBI Taxonomy" id="298394"/>
    <lineage>
        <taxon>Bacteria</taxon>
        <taxon>Pseudomonadati</taxon>
        <taxon>Pseudomonadota</taxon>
        <taxon>Gammaproteobacteria</taxon>
        <taxon>Thiotrichales</taxon>
        <taxon>Thiotrichaceae</taxon>
        <taxon>environmental samples</taxon>
    </lineage>
</organism>
<evidence type="ECO:0000256" key="1">
    <source>
        <dbReference type="SAM" id="MobiDB-lite"/>
    </source>
</evidence>